<feature type="binding site" evidence="6">
    <location>
        <position position="97"/>
    </location>
    <ligand>
        <name>S-adenosyl-L-methionine</name>
        <dbReference type="ChEBI" id="CHEBI:59789"/>
    </ligand>
</feature>
<sequence length="229" mass="25626">MAESNVSAADILGASIKAKRRLEDDTRLDSGFIAATDQARVLAYYVNMLVKWNKAMNLVGPKSWDDIFHSLIIDSLHLADFLNDLDLPKNPVTLDLGAGAGLPGLPLRVVWQKGTYHLVESRQKRSIFMRTAMQMMKLPRTEVFQGRAEAIPQEALPADLILSKAFMPWKELMPFVKPMLAETGRLVILSNDSAPASAEIAECGYELESTMEYKAQKKTHYFWSLLPLS</sequence>
<evidence type="ECO:0000256" key="3">
    <source>
        <dbReference type="ARBA" id="ARBA00022603"/>
    </source>
</evidence>
<dbReference type="SUPFAM" id="SSF53335">
    <property type="entry name" value="S-adenosyl-L-methionine-dependent methyltransferases"/>
    <property type="match status" value="1"/>
</dbReference>
<dbReference type="GO" id="GO:0070043">
    <property type="term" value="F:rRNA (guanine-N7-)-methyltransferase activity"/>
    <property type="evidence" value="ECO:0007669"/>
    <property type="project" value="UniProtKB-UniRule"/>
</dbReference>
<reference evidence="8" key="1">
    <citation type="submission" date="2016-10" db="EMBL/GenBank/DDBJ databases">
        <authorList>
            <person name="Varghese N."/>
            <person name="Submissions S."/>
        </authorList>
    </citation>
    <scope>NUCLEOTIDE SEQUENCE [LARGE SCALE GENOMIC DNA]</scope>
    <source>
        <strain evidence="8">DSM 16995</strain>
    </source>
</reference>
<organism evidence="7 8">
    <name type="scientific">Maridesulfovibrio ferrireducens</name>
    <dbReference type="NCBI Taxonomy" id="246191"/>
    <lineage>
        <taxon>Bacteria</taxon>
        <taxon>Pseudomonadati</taxon>
        <taxon>Thermodesulfobacteriota</taxon>
        <taxon>Desulfovibrionia</taxon>
        <taxon>Desulfovibrionales</taxon>
        <taxon>Desulfovibrionaceae</taxon>
        <taxon>Maridesulfovibrio</taxon>
    </lineage>
</organism>
<evidence type="ECO:0000256" key="1">
    <source>
        <dbReference type="ARBA" id="ARBA00022490"/>
    </source>
</evidence>
<evidence type="ECO:0000256" key="5">
    <source>
        <dbReference type="ARBA" id="ARBA00022691"/>
    </source>
</evidence>
<keyword evidence="4 6" id="KW-0808">Transferase</keyword>
<keyword evidence="5 6" id="KW-0949">S-adenosyl-L-methionine</keyword>
<evidence type="ECO:0000256" key="4">
    <source>
        <dbReference type="ARBA" id="ARBA00022679"/>
    </source>
</evidence>
<evidence type="ECO:0000256" key="6">
    <source>
        <dbReference type="HAMAP-Rule" id="MF_00074"/>
    </source>
</evidence>
<dbReference type="HAMAP" id="MF_00074">
    <property type="entry name" value="16SrRNA_methyltr_G"/>
    <property type="match status" value="1"/>
</dbReference>
<dbReference type="Pfam" id="PF02527">
    <property type="entry name" value="GidB"/>
    <property type="match status" value="1"/>
</dbReference>
<keyword evidence="1 6" id="KW-0963">Cytoplasm</keyword>
<dbReference type="NCBIfam" id="TIGR00138">
    <property type="entry name" value="rsmG_gidB"/>
    <property type="match status" value="1"/>
</dbReference>
<dbReference type="RefSeq" id="WP_092158141.1">
    <property type="nucleotide sequence ID" value="NZ_FNGA01000001.1"/>
</dbReference>
<dbReference type="InterPro" id="IPR003682">
    <property type="entry name" value="rRNA_ssu_MeTfrase_G"/>
</dbReference>
<dbReference type="STRING" id="246191.SAMN05660337_0644"/>
<evidence type="ECO:0000313" key="8">
    <source>
        <dbReference type="Proteomes" id="UP000199053"/>
    </source>
</evidence>
<dbReference type="PANTHER" id="PTHR31760:SF0">
    <property type="entry name" value="S-ADENOSYL-L-METHIONINE-DEPENDENT METHYLTRANSFERASES SUPERFAMILY PROTEIN"/>
    <property type="match status" value="1"/>
</dbReference>
<comment type="caution">
    <text evidence="6">Lacks conserved residue(s) required for the propagation of feature annotation.</text>
</comment>
<dbReference type="AlphaFoldDB" id="A0A1G9CE37"/>
<accession>A0A1G9CE37</accession>
<dbReference type="InterPro" id="IPR029063">
    <property type="entry name" value="SAM-dependent_MTases_sf"/>
</dbReference>
<keyword evidence="8" id="KW-1185">Reference proteome</keyword>
<keyword evidence="2 6" id="KW-0698">rRNA processing</keyword>
<dbReference type="EMBL" id="FNGA01000001">
    <property type="protein sequence ID" value="SDK49910.1"/>
    <property type="molecule type" value="Genomic_DNA"/>
</dbReference>
<feature type="binding site" evidence="6">
    <location>
        <position position="164"/>
    </location>
    <ligand>
        <name>S-adenosyl-L-methionine</name>
        <dbReference type="ChEBI" id="CHEBI:59789"/>
    </ligand>
</feature>
<dbReference type="OrthoDB" id="9808773at2"/>
<keyword evidence="3 6" id="KW-0489">Methyltransferase</keyword>
<name>A0A1G9CE37_9BACT</name>
<evidence type="ECO:0000313" key="7">
    <source>
        <dbReference type="EMBL" id="SDK49910.1"/>
    </source>
</evidence>
<gene>
    <name evidence="6" type="primary">rsmG</name>
    <name evidence="7" type="ORF">SAMN05660337_0644</name>
</gene>
<protein>
    <recommendedName>
        <fullName evidence="6">Ribosomal RNA small subunit methyltransferase G</fullName>
        <ecNumber evidence="6">2.1.1.-</ecNumber>
    </recommendedName>
    <alternativeName>
        <fullName evidence="6">16S rRNA 7-methylguanosine methyltransferase</fullName>
        <shortName evidence="6">16S rRNA m7G methyltransferase</shortName>
    </alternativeName>
</protein>
<proteinExistence type="inferred from homology"/>
<comment type="subcellular location">
    <subcellularLocation>
        <location evidence="6">Cytoplasm</location>
    </subcellularLocation>
</comment>
<dbReference type="GO" id="GO:0005829">
    <property type="term" value="C:cytosol"/>
    <property type="evidence" value="ECO:0007669"/>
    <property type="project" value="TreeGrafter"/>
</dbReference>
<feature type="binding site" evidence="6">
    <location>
        <begin position="148"/>
        <end position="149"/>
    </location>
    <ligand>
        <name>S-adenosyl-L-methionine</name>
        <dbReference type="ChEBI" id="CHEBI:59789"/>
    </ligand>
</feature>
<dbReference type="Gene3D" id="3.40.50.150">
    <property type="entry name" value="Vaccinia Virus protein VP39"/>
    <property type="match status" value="1"/>
</dbReference>
<dbReference type="EC" id="2.1.1.-" evidence="6"/>
<dbReference type="CDD" id="cd02440">
    <property type="entry name" value="AdoMet_MTases"/>
    <property type="match status" value="1"/>
</dbReference>
<feature type="binding site" evidence="6">
    <location>
        <position position="102"/>
    </location>
    <ligand>
        <name>S-adenosyl-L-methionine</name>
        <dbReference type="ChEBI" id="CHEBI:59789"/>
    </ligand>
</feature>
<evidence type="ECO:0000256" key="2">
    <source>
        <dbReference type="ARBA" id="ARBA00022552"/>
    </source>
</evidence>
<comment type="similarity">
    <text evidence="6">Belongs to the methyltransferase superfamily. RNA methyltransferase RsmG family.</text>
</comment>
<comment type="function">
    <text evidence="6">Specifically methylates the N7 position of a guanine in 16S rRNA.</text>
</comment>
<dbReference type="PANTHER" id="PTHR31760">
    <property type="entry name" value="S-ADENOSYL-L-METHIONINE-DEPENDENT METHYLTRANSFERASES SUPERFAMILY PROTEIN"/>
    <property type="match status" value="1"/>
</dbReference>
<dbReference type="Proteomes" id="UP000199053">
    <property type="component" value="Unassembled WGS sequence"/>
</dbReference>